<protein>
    <submittedName>
        <fullName evidence="4">MerR family transcriptional regulator</fullName>
    </submittedName>
</protein>
<keyword evidence="5" id="KW-1185">Reference proteome</keyword>
<evidence type="ECO:0000256" key="2">
    <source>
        <dbReference type="SAM" id="Coils"/>
    </source>
</evidence>
<dbReference type="PANTHER" id="PTHR30204:SF90">
    <property type="entry name" value="HTH-TYPE TRANSCRIPTIONAL ACTIVATOR MTA"/>
    <property type="match status" value="1"/>
</dbReference>
<evidence type="ECO:0000313" key="5">
    <source>
        <dbReference type="Proteomes" id="UP001363010"/>
    </source>
</evidence>
<feature type="coiled-coil region" evidence="2">
    <location>
        <begin position="107"/>
        <end position="134"/>
    </location>
</feature>
<dbReference type="Proteomes" id="UP001363010">
    <property type="component" value="Unassembled WGS sequence"/>
</dbReference>
<dbReference type="RefSeq" id="WP_340364052.1">
    <property type="nucleotide sequence ID" value="NZ_JBBKZV010000006.1"/>
</dbReference>
<organism evidence="4 5">
    <name type="scientific">Variovorax humicola</name>
    <dbReference type="NCBI Taxonomy" id="1769758"/>
    <lineage>
        <taxon>Bacteria</taxon>
        <taxon>Pseudomonadati</taxon>
        <taxon>Pseudomonadota</taxon>
        <taxon>Betaproteobacteria</taxon>
        <taxon>Burkholderiales</taxon>
        <taxon>Comamonadaceae</taxon>
        <taxon>Variovorax</taxon>
    </lineage>
</organism>
<keyword evidence="1" id="KW-0238">DNA-binding</keyword>
<name>A0ABU8W0K7_9BURK</name>
<evidence type="ECO:0000313" key="4">
    <source>
        <dbReference type="EMBL" id="MEJ8823024.1"/>
    </source>
</evidence>
<accession>A0ABU8W0K7</accession>
<keyword evidence="2" id="KW-0175">Coiled coil</keyword>
<reference evidence="4 5" key="1">
    <citation type="submission" date="2024-03" db="EMBL/GenBank/DDBJ databases">
        <title>Novel species of the genus Variovorax.</title>
        <authorList>
            <person name="Liu Q."/>
            <person name="Xin Y.-H."/>
        </authorList>
    </citation>
    <scope>NUCLEOTIDE SEQUENCE [LARGE SCALE GENOMIC DNA]</scope>
    <source>
        <strain evidence="4 5">KACC 18501</strain>
    </source>
</reference>
<dbReference type="InterPro" id="IPR000551">
    <property type="entry name" value="MerR-type_HTH_dom"/>
</dbReference>
<dbReference type="PANTHER" id="PTHR30204">
    <property type="entry name" value="REDOX-CYCLING DRUG-SENSING TRANSCRIPTIONAL ACTIVATOR SOXR"/>
    <property type="match status" value="1"/>
</dbReference>
<proteinExistence type="predicted"/>
<dbReference type="InterPro" id="IPR009061">
    <property type="entry name" value="DNA-bd_dom_put_sf"/>
</dbReference>
<dbReference type="InterPro" id="IPR047057">
    <property type="entry name" value="MerR_fam"/>
</dbReference>
<sequence length="166" mass="18545">MPAKDTPSPITVREAAARLGVTPRTLKYYEERGIVVPMRSEGRYRLYEAADLDKLARALRMRSLGFSLPVITAMLQQPIEEAPAGGRAGALSPASLRKVHDMLGEQIAALDARMTQVRRELKEAAALHAQLQRDRQYVERRLAGEPLETALEWRRGEKAEKKGASR</sequence>
<gene>
    <name evidence="4" type="ORF">WKW80_13435</name>
</gene>
<dbReference type="Gene3D" id="1.10.1660.10">
    <property type="match status" value="1"/>
</dbReference>
<dbReference type="SMART" id="SM00422">
    <property type="entry name" value="HTH_MERR"/>
    <property type="match status" value="1"/>
</dbReference>
<feature type="domain" description="HTH merR-type" evidence="3">
    <location>
        <begin position="9"/>
        <end position="77"/>
    </location>
</feature>
<evidence type="ECO:0000259" key="3">
    <source>
        <dbReference type="PROSITE" id="PS50937"/>
    </source>
</evidence>
<dbReference type="SUPFAM" id="SSF46955">
    <property type="entry name" value="Putative DNA-binding domain"/>
    <property type="match status" value="1"/>
</dbReference>
<dbReference type="PROSITE" id="PS50937">
    <property type="entry name" value="HTH_MERR_2"/>
    <property type="match status" value="1"/>
</dbReference>
<evidence type="ECO:0000256" key="1">
    <source>
        <dbReference type="ARBA" id="ARBA00023125"/>
    </source>
</evidence>
<dbReference type="Pfam" id="PF13411">
    <property type="entry name" value="MerR_1"/>
    <property type="match status" value="1"/>
</dbReference>
<comment type="caution">
    <text evidence="4">The sequence shown here is derived from an EMBL/GenBank/DDBJ whole genome shotgun (WGS) entry which is preliminary data.</text>
</comment>
<dbReference type="EMBL" id="JBBKZV010000006">
    <property type="protein sequence ID" value="MEJ8823024.1"/>
    <property type="molecule type" value="Genomic_DNA"/>
</dbReference>